<organism evidence="3 4">
    <name type="scientific">Lutibacter profundi</name>
    <dbReference type="NCBI Taxonomy" id="1622118"/>
    <lineage>
        <taxon>Bacteria</taxon>
        <taxon>Pseudomonadati</taxon>
        <taxon>Bacteroidota</taxon>
        <taxon>Flavobacteriia</taxon>
        <taxon>Flavobacteriales</taxon>
        <taxon>Flavobacteriaceae</taxon>
        <taxon>Lutibacter</taxon>
    </lineage>
</organism>
<dbReference type="InterPro" id="IPR004380">
    <property type="entry name" value="Asp_race"/>
</dbReference>
<reference evidence="4" key="1">
    <citation type="submission" date="2015-12" db="EMBL/GenBank/DDBJ databases">
        <title>Complete genome sequence of Lutibacter profundus strain LP1.</title>
        <authorList>
            <person name="Wissuwa J."/>
            <person name="Le Moine Bauer S."/>
            <person name="Stokke R."/>
            <person name="Dahle H."/>
            <person name="Steen I.H."/>
        </authorList>
    </citation>
    <scope>NUCLEOTIDE SEQUENCE [LARGE SCALE GENOMIC DNA]</scope>
    <source>
        <strain evidence="4">LP1</strain>
    </source>
</reference>
<dbReference type="AlphaFoldDB" id="A0A109RN50"/>
<evidence type="ECO:0000256" key="2">
    <source>
        <dbReference type="ARBA" id="ARBA00023235"/>
    </source>
</evidence>
<dbReference type="NCBIfam" id="TIGR00035">
    <property type="entry name" value="asp_race"/>
    <property type="match status" value="1"/>
</dbReference>
<dbReference type="Pfam" id="PF01177">
    <property type="entry name" value="Asp_Glu_race"/>
    <property type="match status" value="1"/>
</dbReference>
<dbReference type="KEGG" id="lut:Lupro_03245"/>
<protein>
    <submittedName>
        <fullName evidence="3">Aspartate racemase</fullName>
    </submittedName>
</protein>
<keyword evidence="4" id="KW-1185">Reference proteome</keyword>
<dbReference type="InterPro" id="IPR015942">
    <property type="entry name" value="Asp/Glu/hydantoin_racemase"/>
</dbReference>
<dbReference type="InterPro" id="IPR033134">
    <property type="entry name" value="Asp/Glu_racemase_AS_2"/>
</dbReference>
<dbReference type="InterPro" id="IPR001920">
    <property type="entry name" value="Asp/Glu_race"/>
</dbReference>
<dbReference type="Gene3D" id="3.40.50.1860">
    <property type="match status" value="2"/>
</dbReference>
<gene>
    <name evidence="3" type="ORF">Lupro_03245</name>
</gene>
<dbReference type="PATRIC" id="fig|1622118.3.peg.689"/>
<evidence type="ECO:0000313" key="3">
    <source>
        <dbReference type="EMBL" id="AMC10327.1"/>
    </source>
</evidence>
<reference evidence="3 4" key="2">
    <citation type="journal article" date="2016" name="Int. J. Syst. Evol. Microbiol.">
        <title>Lutibacter profundi sp. nov., isolated from a deep-sea hydrothermal system on the Arctic Mid-Ocean Ridge and emended description of the genus Lutibacter.</title>
        <authorList>
            <person name="Le Moine Bauer S."/>
            <person name="Roalkvam I."/>
            <person name="Steen I.H."/>
            <person name="Dahle H."/>
        </authorList>
    </citation>
    <scope>NUCLEOTIDE SEQUENCE [LARGE SCALE GENOMIC DNA]</scope>
    <source>
        <strain evidence="3 4">LP1</strain>
    </source>
</reference>
<dbReference type="OrthoDB" id="9803739at2"/>
<dbReference type="PANTHER" id="PTHR21198:SF7">
    <property type="entry name" value="ASPARTATE-GLUTAMATE RACEMASE FAMILY"/>
    <property type="match status" value="1"/>
</dbReference>
<dbReference type="STRING" id="1622118.Lupro_03245"/>
<dbReference type="GO" id="GO:0047661">
    <property type="term" value="F:amino-acid racemase activity"/>
    <property type="evidence" value="ECO:0007669"/>
    <property type="project" value="InterPro"/>
</dbReference>
<proteinExistence type="inferred from homology"/>
<comment type="similarity">
    <text evidence="1">Belongs to the aspartate/glutamate racemases family.</text>
</comment>
<sequence>MKTIGLIGGMSWESSAVYYEYINKKVRTLKGGFHSCKNIMISVDFAEIEKLQHENNWKTLNKLMVNAAKQLELAGADIVVLCTNTMHLCSSEIIKNISIPFFHIAEATGKEIAQKGIKKVALIGTKFTMEKDFYKGFLTNHFKIEVIIPTVKERQLIHDIIYNELVVGKIKNKSRDIYKTIIYNLEKRGAEGVILGCTEIPLLISNTDVNIPTFNTTKIHAEKAVEWALIND</sequence>
<name>A0A109RN50_9FLAO</name>
<accession>A0A109RN50</accession>
<dbReference type="PANTHER" id="PTHR21198">
    <property type="entry name" value="GLUTAMATE RACEMASE"/>
    <property type="match status" value="1"/>
</dbReference>
<evidence type="ECO:0000313" key="4">
    <source>
        <dbReference type="Proteomes" id="UP000059672"/>
    </source>
</evidence>
<keyword evidence="2" id="KW-0413">Isomerase</keyword>
<dbReference type="PROSITE" id="PS00924">
    <property type="entry name" value="ASP_GLU_RACEMASE_2"/>
    <property type="match status" value="1"/>
</dbReference>
<evidence type="ECO:0000256" key="1">
    <source>
        <dbReference type="ARBA" id="ARBA00007847"/>
    </source>
</evidence>
<dbReference type="EMBL" id="CP013355">
    <property type="protein sequence ID" value="AMC10327.1"/>
    <property type="molecule type" value="Genomic_DNA"/>
</dbReference>
<dbReference type="Proteomes" id="UP000059672">
    <property type="component" value="Chromosome"/>
</dbReference>
<dbReference type="SUPFAM" id="SSF53681">
    <property type="entry name" value="Aspartate/glutamate racemase"/>
    <property type="match status" value="2"/>
</dbReference>
<dbReference type="RefSeq" id="WP_068206224.1">
    <property type="nucleotide sequence ID" value="NZ_CP013355.1"/>
</dbReference>